<evidence type="ECO:0000313" key="8">
    <source>
        <dbReference type="EMBL" id="TYB30652.1"/>
    </source>
</evidence>
<dbReference type="Gene3D" id="3.30.230.10">
    <property type="match status" value="1"/>
</dbReference>
<comment type="similarity">
    <text evidence="1 5 6">Belongs to the universal ribosomal protein uS9 family.</text>
</comment>
<dbReference type="GO" id="GO:0006412">
    <property type="term" value="P:translation"/>
    <property type="evidence" value="ECO:0007669"/>
    <property type="project" value="UniProtKB-UniRule"/>
</dbReference>
<keyword evidence="2 5" id="KW-0689">Ribosomal protein</keyword>
<dbReference type="InterPro" id="IPR020568">
    <property type="entry name" value="Ribosomal_Su5_D2-typ_SF"/>
</dbReference>
<evidence type="ECO:0000256" key="7">
    <source>
        <dbReference type="SAM" id="MobiDB-lite"/>
    </source>
</evidence>
<sequence length="129" mass="15056">MGKYYWGTGRRKTSVARVRIKAGSGNIEVNDEKYDEYFQTKKQKDLVMQPLNLLNMQDRYDIFVNVNGGGLNGQAGAIRHGLSRALVEMDESLRNELKQAGFLKRDDRMKERRKYGRKKARKRKQTSKR</sequence>
<dbReference type="PANTHER" id="PTHR21569">
    <property type="entry name" value="RIBOSOMAL PROTEIN S9"/>
    <property type="match status" value="1"/>
</dbReference>
<evidence type="ECO:0000256" key="1">
    <source>
        <dbReference type="ARBA" id="ARBA00005251"/>
    </source>
</evidence>
<dbReference type="HAMAP" id="MF_00532_B">
    <property type="entry name" value="Ribosomal_uS9_B"/>
    <property type="match status" value="1"/>
</dbReference>
<dbReference type="GO" id="GO:0003735">
    <property type="term" value="F:structural constituent of ribosome"/>
    <property type="evidence" value="ECO:0007669"/>
    <property type="project" value="InterPro"/>
</dbReference>
<dbReference type="AlphaFoldDB" id="A0A5D0ME43"/>
<evidence type="ECO:0000313" key="9">
    <source>
        <dbReference type="Proteomes" id="UP000324143"/>
    </source>
</evidence>
<dbReference type="GO" id="GO:0003723">
    <property type="term" value="F:RNA binding"/>
    <property type="evidence" value="ECO:0007669"/>
    <property type="project" value="TreeGrafter"/>
</dbReference>
<dbReference type="NCBIfam" id="NF001099">
    <property type="entry name" value="PRK00132.1"/>
    <property type="match status" value="1"/>
</dbReference>
<dbReference type="SUPFAM" id="SSF54211">
    <property type="entry name" value="Ribosomal protein S5 domain 2-like"/>
    <property type="match status" value="1"/>
</dbReference>
<evidence type="ECO:0000256" key="5">
    <source>
        <dbReference type="HAMAP-Rule" id="MF_00532"/>
    </source>
</evidence>
<dbReference type="EMBL" id="VSIX01000091">
    <property type="protein sequence ID" value="TYB30652.1"/>
    <property type="molecule type" value="Genomic_DNA"/>
</dbReference>
<dbReference type="InterPro" id="IPR014721">
    <property type="entry name" value="Ribsml_uS5_D2-typ_fold_subgr"/>
</dbReference>
<organism evidence="8 9">
    <name type="scientific">Candidatus Mcinerneyibacterium aminivorans</name>
    <dbReference type="NCBI Taxonomy" id="2703815"/>
    <lineage>
        <taxon>Bacteria</taxon>
        <taxon>Candidatus Macinerneyibacteriota</taxon>
        <taxon>Candidatus Mcinerneyibacteria</taxon>
        <taxon>Candidatus Mcinerneyibacteriales</taxon>
        <taxon>Candidatus Mcinerneyibacteriaceae</taxon>
        <taxon>Candidatus Mcinerneyibacterium</taxon>
    </lineage>
</organism>
<evidence type="ECO:0000256" key="3">
    <source>
        <dbReference type="ARBA" id="ARBA00023274"/>
    </source>
</evidence>
<reference evidence="8" key="1">
    <citation type="submission" date="2019-08" db="EMBL/GenBank/DDBJ databases">
        <title>Genomic characterization of a novel candidate phylum (ARYD3) from a high temperature, high salinity tertiary oil reservoir in north central Oklahoma, USA.</title>
        <authorList>
            <person name="Youssef N.H."/>
            <person name="Yadav A."/>
            <person name="Elshahed M.S."/>
        </authorList>
    </citation>
    <scope>NUCLEOTIDE SEQUENCE [LARGE SCALE GENOMIC DNA]</scope>
    <source>
        <strain evidence="8">ARYD3</strain>
    </source>
</reference>
<feature type="compositionally biased region" description="Basic residues" evidence="7">
    <location>
        <begin position="111"/>
        <end position="129"/>
    </location>
</feature>
<dbReference type="PANTHER" id="PTHR21569:SF1">
    <property type="entry name" value="SMALL RIBOSOMAL SUBUNIT PROTEIN US9M"/>
    <property type="match status" value="1"/>
</dbReference>
<evidence type="ECO:0000256" key="6">
    <source>
        <dbReference type="RuleBase" id="RU003815"/>
    </source>
</evidence>
<dbReference type="InterPro" id="IPR000754">
    <property type="entry name" value="Ribosomal_uS9"/>
</dbReference>
<dbReference type="Proteomes" id="UP000324143">
    <property type="component" value="Unassembled WGS sequence"/>
</dbReference>
<keyword evidence="9" id="KW-1185">Reference proteome</keyword>
<name>A0A5D0ME43_9BACT</name>
<gene>
    <name evidence="5 8" type="primary">rpsI</name>
    <name evidence="8" type="ORF">FXF47_08120</name>
</gene>
<protein>
    <recommendedName>
        <fullName evidence="4 5">Small ribosomal subunit protein uS9</fullName>
    </recommendedName>
</protein>
<comment type="caution">
    <text evidence="8">The sequence shown here is derived from an EMBL/GenBank/DDBJ whole genome shotgun (WGS) entry which is preliminary data.</text>
</comment>
<accession>A0A5D0ME43</accession>
<evidence type="ECO:0000256" key="2">
    <source>
        <dbReference type="ARBA" id="ARBA00022980"/>
    </source>
</evidence>
<evidence type="ECO:0000256" key="4">
    <source>
        <dbReference type="ARBA" id="ARBA00035259"/>
    </source>
</evidence>
<keyword evidence="3 5" id="KW-0687">Ribonucleoprotein</keyword>
<dbReference type="InterPro" id="IPR020574">
    <property type="entry name" value="Ribosomal_uS9_CS"/>
</dbReference>
<dbReference type="Pfam" id="PF00380">
    <property type="entry name" value="Ribosomal_S9"/>
    <property type="match status" value="1"/>
</dbReference>
<dbReference type="GO" id="GO:0022627">
    <property type="term" value="C:cytosolic small ribosomal subunit"/>
    <property type="evidence" value="ECO:0007669"/>
    <property type="project" value="TreeGrafter"/>
</dbReference>
<feature type="region of interest" description="Disordered" evidence="7">
    <location>
        <begin position="103"/>
        <end position="129"/>
    </location>
</feature>
<dbReference type="InterPro" id="IPR023035">
    <property type="entry name" value="Ribosomal_uS9_bac/plastid"/>
</dbReference>
<dbReference type="FunFam" id="3.30.230.10:FF:000001">
    <property type="entry name" value="30S ribosomal protein S9"/>
    <property type="match status" value="1"/>
</dbReference>
<dbReference type="PROSITE" id="PS00360">
    <property type="entry name" value="RIBOSOMAL_S9"/>
    <property type="match status" value="1"/>
</dbReference>
<proteinExistence type="inferred from homology"/>